<protein>
    <submittedName>
        <fullName evidence="1">Uncharacterized protein</fullName>
    </submittedName>
</protein>
<dbReference type="Pfam" id="PF05056">
    <property type="entry name" value="DUF674"/>
    <property type="match status" value="2"/>
</dbReference>
<dbReference type="InterPro" id="IPR007750">
    <property type="entry name" value="DUF674"/>
</dbReference>
<evidence type="ECO:0000313" key="2">
    <source>
        <dbReference type="Proteomes" id="UP000825935"/>
    </source>
</evidence>
<sequence length="224" mass="24623">MSSTAAEFKVKFLVSLEKQKIVYMETGKDFVDVLLGLLQLPIVSALSFFALSNGENRLQAGSLTTLYSSLQKMNTSRKAIFCILHALPFSQNCGNFQRILSESHYPCLLWSMYVTPVTSGQMASIVRAIPVQDGGGDMKTPATEGFVQSYLTFIISDDLNIIPASTIESIMMLSRHGVKSLADLYSVDGRVSSQQVFEVLRASFTSSTVLNDVFRNAIPSSPKR</sequence>
<evidence type="ECO:0000313" key="1">
    <source>
        <dbReference type="EMBL" id="KAH7352082.1"/>
    </source>
</evidence>
<accession>A0A8T2SKV4</accession>
<proteinExistence type="predicted"/>
<name>A0A8T2SKV4_CERRI</name>
<comment type="caution">
    <text evidence="1">The sequence shown here is derived from an EMBL/GenBank/DDBJ whole genome shotgun (WGS) entry which is preliminary data.</text>
</comment>
<dbReference type="PANTHER" id="PTHR33103:SF19">
    <property type="entry name" value="OS09G0544700 PROTEIN"/>
    <property type="match status" value="1"/>
</dbReference>
<reference evidence="1" key="1">
    <citation type="submission" date="2021-08" db="EMBL/GenBank/DDBJ databases">
        <title>WGS assembly of Ceratopteris richardii.</title>
        <authorList>
            <person name="Marchant D.B."/>
            <person name="Chen G."/>
            <person name="Jenkins J."/>
            <person name="Shu S."/>
            <person name="Leebens-Mack J."/>
            <person name="Grimwood J."/>
            <person name="Schmutz J."/>
            <person name="Soltis P."/>
            <person name="Soltis D."/>
            <person name="Chen Z.-H."/>
        </authorList>
    </citation>
    <scope>NUCLEOTIDE SEQUENCE</scope>
    <source>
        <strain evidence="1">Whitten #5841</strain>
        <tissue evidence="1">Leaf</tissue>
    </source>
</reference>
<dbReference type="OMA" id="ACGNEMA"/>
<dbReference type="Proteomes" id="UP000825935">
    <property type="component" value="Chromosome 19"/>
</dbReference>
<organism evidence="1 2">
    <name type="scientific">Ceratopteris richardii</name>
    <name type="common">Triangle waterfern</name>
    <dbReference type="NCBI Taxonomy" id="49495"/>
    <lineage>
        <taxon>Eukaryota</taxon>
        <taxon>Viridiplantae</taxon>
        <taxon>Streptophyta</taxon>
        <taxon>Embryophyta</taxon>
        <taxon>Tracheophyta</taxon>
        <taxon>Polypodiopsida</taxon>
        <taxon>Polypodiidae</taxon>
        <taxon>Polypodiales</taxon>
        <taxon>Pteridineae</taxon>
        <taxon>Pteridaceae</taxon>
        <taxon>Parkerioideae</taxon>
        <taxon>Ceratopteris</taxon>
    </lineage>
</organism>
<dbReference type="OrthoDB" id="2014278at2759"/>
<dbReference type="EMBL" id="CM035424">
    <property type="protein sequence ID" value="KAH7352082.1"/>
    <property type="molecule type" value="Genomic_DNA"/>
</dbReference>
<gene>
    <name evidence="1" type="ORF">KP509_19G029100</name>
</gene>
<dbReference type="PANTHER" id="PTHR33103">
    <property type="entry name" value="OS01G0153900 PROTEIN"/>
    <property type="match status" value="1"/>
</dbReference>
<dbReference type="AlphaFoldDB" id="A0A8T2SKV4"/>
<keyword evidence="2" id="KW-1185">Reference proteome</keyword>